<dbReference type="RefSeq" id="WP_122915979.1">
    <property type="nucleotide sequence ID" value="NZ_RHHQ01000003.1"/>
</dbReference>
<evidence type="ECO:0000313" key="1">
    <source>
        <dbReference type="EMBL" id="RNB92273.1"/>
    </source>
</evidence>
<evidence type="ECO:0000313" key="2">
    <source>
        <dbReference type="Proteomes" id="UP000271031"/>
    </source>
</evidence>
<name>A0A3M8DVR3_9BACL</name>
<protein>
    <recommendedName>
        <fullName evidence="3">DUF1330 domain-containing protein</fullName>
    </recommendedName>
</protein>
<accession>A0A3M8DVR3</accession>
<evidence type="ECO:0008006" key="3">
    <source>
        <dbReference type="Google" id="ProtNLM"/>
    </source>
</evidence>
<comment type="caution">
    <text evidence="1">The sequence shown here is derived from an EMBL/GenBank/DDBJ whole genome shotgun (WGS) entry which is preliminary data.</text>
</comment>
<organism evidence="1 2">
    <name type="scientific">Brevibacillus fluminis</name>
    <dbReference type="NCBI Taxonomy" id="511487"/>
    <lineage>
        <taxon>Bacteria</taxon>
        <taxon>Bacillati</taxon>
        <taxon>Bacillota</taxon>
        <taxon>Bacilli</taxon>
        <taxon>Bacillales</taxon>
        <taxon>Paenibacillaceae</taxon>
        <taxon>Brevibacillus</taxon>
    </lineage>
</organism>
<dbReference type="Proteomes" id="UP000271031">
    <property type="component" value="Unassembled WGS sequence"/>
</dbReference>
<dbReference type="AlphaFoldDB" id="A0A3M8DVR3"/>
<sequence>MYTIFVEYRILPEKREAYFNYMSTIPAQISERGGVGYRHLEGVEQSNTFVEAFEVEQLETYQAIRSWRLSDTELPTFISGGAAKLHMWAFAPKE</sequence>
<gene>
    <name evidence="1" type="ORF">EDM56_00805</name>
</gene>
<proteinExistence type="predicted"/>
<dbReference type="EMBL" id="RHHQ01000003">
    <property type="protein sequence ID" value="RNB92273.1"/>
    <property type="molecule type" value="Genomic_DNA"/>
</dbReference>
<keyword evidence="2" id="KW-1185">Reference proteome</keyword>
<reference evidence="1 2" key="1">
    <citation type="submission" date="2018-10" db="EMBL/GenBank/DDBJ databases">
        <title>Phylogenomics of Brevibacillus.</title>
        <authorList>
            <person name="Dunlap C."/>
        </authorList>
    </citation>
    <scope>NUCLEOTIDE SEQUENCE [LARGE SCALE GENOMIC DNA]</scope>
    <source>
        <strain evidence="1 2">JCM 15716</strain>
    </source>
</reference>
<dbReference type="OrthoDB" id="2967153at2"/>